<dbReference type="SUPFAM" id="SSF140860">
    <property type="entry name" value="Pseudo ankyrin repeat-like"/>
    <property type="match status" value="1"/>
</dbReference>
<proteinExistence type="predicted"/>
<dbReference type="PANTHER" id="PTHR46586">
    <property type="entry name" value="ANKYRIN REPEAT-CONTAINING PROTEIN"/>
    <property type="match status" value="1"/>
</dbReference>
<name>A0A150G6Y2_GONPE</name>
<organism evidence="1 2">
    <name type="scientific">Gonium pectorale</name>
    <name type="common">Green alga</name>
    <dbReference type="NCBI Taxonomy" id="33097"/>
    <lineage>
        <taxon>Eukaryota</taxon>
        <taxon>Viridiplantae</taxon>
        <taxon>Chlorophyta</taxon>
        <taxon>core chlorophytes</taxon>
        <taxon>Chlorophyceae</taxon>
        <taxon>CS clade</taxon>
        <taxon>Chlamydomonadales</taxon>
        <taxon>Volvocaceae</taxon>
        <taxon>Gonium</taxon>
    </lineage>
</organism>
<dbReference type="Gene3D" id="1.25.40.20">
    <property type="entry name" value="Ankyrin repeat-containing domain"/>
    <property type="match status" value="1"/>
</dbReference>
<dbReference type="PANTHER" id="PTHR46586:SF3">
    <property type="entry name" value="ANKYRIN REPEAT-CONTAINING PROTEIN"/>
    <property type="match status" value="1"/>
</dbReference>
<sequence>MLAELGCGTGRMLPGAGSGGTLALCEELTSWAGFMYGPLMCATAAAEAAHTHILERMVPRCKELLNRNTAAVLFLAEVWPAGEDLARVWCAAAEKGHLHVLQALHTAGRRVGARNAAYAAARNGHLHVLAWLVETPDLGLQLAEELFEGAGQSGSVERLAWLRERGCPWDGRSFTAAARSGCEAALEWLAERGCPMPDDGCSFAQAVKEEDFAMLECLRCLSLRALCR</sequence>
<dbReference type="Proteomes" id="UP000075714">
    <property type="component" value="Unassembled WGS sequence"/>
</dbReference>
<accession>A0A150G6Y2</accession>
<dbReference type="InterPro" id="IPR036770">
    <property type="entry name" value="Ankyrin_rpt-contain_sf"/>
</dbReference>
<reference evidence="2" key="1">
    <citation type="journal article" date="2016" name="Nat. Commun.">
        <title>The Gonium pectorale genome demonstrates co-option of cell cycle regulation during the evolution of multicellularity.</title>
        <authorList>
            <person name="Hanschen E.R."/>
            <person name="Marriage T.N."/>
            <person name="Ferris P.J."/>
            <person name="Hamaji T."/>
            <person name="Toyoda A."/>
            <person name="Fujiyama A."/>
            <person name="Neme R."/>
            <person name="Noguchi H."/>
            <person name="Minakuchi Y."/>
            <person name="Suzuki M."/>
            <person name="Kawai-Toyooka H."/>
            <person name="Smith D.R."/>
            <person name="Sparks H."/>
            <person name="Anderson J."/>
            <person name="Bakaric R."/>
            <person name="Luria V."/>
            <person name="Karger A."/>
            <person name="Kirschner M.W."/>
            <person name="Durand P.M."/>
            <person name="Michod R.E."/>
            <person name="Nozaki H."/>
            <person name="Olson B.J."/>
        </authorList>
    </citation>
    <scope>NUCLEOTIDE SEQUENCE [LARGE SCALE GENOMIC DNA]</scope>
    <source>
        <strain evidence="2">NIES-2863</strain>
    </source>
</reference>
<dbReference type="InterPro" id="IPR052050">
    <property type="entry name" value="SecEffector_AnkRepeat"/>
</dbReference>
<evidence type="ECO:0000313" key="2">
    <source>
        <dbReference type="Proteomes" id="UP000075714"/>
    </source>
</evidence>
<dbReference type="AlphaFoldDB" id="A0A150G6Y2"/>
<comment type="caution">
    <text evidence="1">The sequence shown here is derived from an EMBL/GenBank/DDBJ whole genome shotgun (WGS) entry which is preliminary data.</text>
</comment>
<dbReference type="EMBL" id="LSYV01000057">
    <property type="protein sequence ID" value="KXZ45295.1"/>
    <property type="molecule type" value="Genomic_DNA"/>
</dbReference>
<protein>
    <submittedName>
        <fullName evidence="1">Uncharacterized protein</fullName>
    </submittedName>
</protein>
<gene>
    <name evidence="1" type="ORF">GPECTOR_56g391</name>
</gene>
<evidence type="ECO:0000313" key="1">
    <source>
        <dbReference type="EMBL" id="KXZ45295.1"/>
    </source>
</evidence>
<keyword evidence="2" id="KW-1185">Reference proteome</keyword>
<dbReference type="OrthoDB" id="548461at2759"/>